<evidence type="ECO:0000313" key="18">
    <source>
        <dbReference type="EMBL" id="SDI50941.1"/>
    </source>
</evidence>
<evidence type="ECO:0000256" key="13">
    <source>
        <dbReference type="ARBA" id="ARBA00023316"/>
    </source>
</evidence>
<dbReference type="EMBL" id="FNEO01000001">
    <property type="protein sequence ID" value="SDI50941.1"/>
    <property type="molecule type" value="Genomic_DNA"/>
</dbReference>
<comment type="subcellular location">
    <subcellularLocation>
        <location evidence="2">Cell membrane</location>
    </subcellularLocation>
    <subcellularLocation>
        <location evidence="1">Membrane</location>
        <topology evidence="1">Single-pass membrane protein</topology>
    </subcellularLocation>
</comment>
<evidence type="ECO:0000259" key="15">
    <source>
        <dbReference type="Pfam" id="PF00905"/>
    </source>
</evidence>
<evidence type="ECO:0000256" key="8">
    <source>
        <dbReference type="ARBA" id="ARBA00022801"/>
    </source>
</evidence>
<dbReference type="FunFam" id="3.40.710.10:FF:000024">
    <property type="entry name" value="Penicillin-binding protein 2"/>
    <property type="match status" value="1"/>
</dbReference>
<dbReference type="Pfam" id="PF03717">
    <property type="entry name" value="PBP_dimer"/>
    <property type="match status" value="1"/>
</dbReference>
<evidence type="ECO:0000313" key="19">
    <source>
        <dbReference type="Proteomes" id="UP000093226"/>
    </source>
</evidence>
<evidence type="ECO:0000313" key="17">
    <source>
        <dbReference type="EMBL" id="OCB71048.1"/>
    </source>
</evidence>
<keyword evidence="4" id="KW-0997">Cell inner membrane</keyword>
<feature type="domain" description="Penicillin-binding protein dimerisation" evidence="16">
    <location>
        <begin position="46"/>
        <end position="209"/>
    </location>
</feature>
<dbReference type="GO" id="GO:0009252">
    <property type="term" value="P:peptidoglycan biosynthetic process"/>
    <property type="evidence" value="ECO:0007669"/>
    <property type="project" value="UniProtKB-KW"/>
</dbReference>
<dbReference type="InterPro" id="IPR036138">
    <property type="entry name" value="PBP_dimer_sf"/>
</dbReference>
<dbReference type="NCBIfam" id="TIGR03423">
    <property type="entry name" value="pbp2_mrdA"/>
    <property type="match status" value="1"/>
</dbReference>
<evidence type="ECO:0000256" key="10">
    <source>
        <dbReference type="ARBA" id="ARBA00022984"/>
    </source>
</evidence>
<dbReference type="GO" id="GO:0008360">
    <property type="term" value="P:regulation of cell shape"/>
    <property type="evidence" value="ECO:0007669"/>
    <property type="project" value="UniProtKB-KW"/>
</dbReference>
<dbReference type="GO" id="GO:0009002">
    <property type="term" value="F:serine-type D-Ala-D-Ala carboxypeptidase activity"/>
    <property type="evidence" value="ECO:0007669"/>
    <property type="project" value="InterPro"/>
</dbReference>
<keyword evidence="8" id="KW-0378">Hydrolase</keyword>
<keyword evidence="12" id="KW-0472">Membrane</keyword>
<evidence type="ECO:0000256" key="1">
    <source>
        <dbReference type="ARBA" id="ARBA00004167"/>
    </source>
</evidence>
<evidence type="ECO:0000256" key="4">
    <source>
        <dbReference type="ARBA" id="ARBA00022519"/>
    </source>
</evidence>
<dbReference type="SUPFAM" id="SSF56519">
    <property type="entry name" value="Penicillin binding protein dimerisation domain"/>
    <property type="match status" value="1"/>
</dbReference>
<evidence type="ECO:0000256" key="9">
    <source>
        <dbReference type="ARBA" id="ARBA00022960"/>
    </source>
</evidence>
<dbReference type="GO" id="GO:0008658">
    <property type="term" value="F:penicillin binding"/>
    <property type="evidence" value="ECO:0007669"/>
    <property type="project" value="InterPro"/>
</dbReference>
<accession>A0A1B9DMV8</accession>
<dbReference type="InterPro" id="IPR005311">
    <property type="entry name" value="PBP_dimer"/>
</dbReference>
<organism evidence="17 19">
    <name type="scientific">Flavobacterium glycines</name>
    <dbReference type="NCBI Taxonomy" id="551990"/>
    <lineage>
        <taxon>Bacteria</taxon>
        <taxon>Pseudomonadati</taxon>
        <taxon>Bacteroidota</taxon>
        <taxon>Flavobacteriia</taxon>
        <taxon>Flavobacteriales</taxon>
        <taxon>Flavobacteriaceae</taxon>
        <taxon>Flavobacterium</taxon>
    </lineage>
</organism>
<dbReference type="Gene3D" id="3.40.710.10">
    <property type="entry name" value="DD-peptidase/beta-lactamase superfamily"/>
    <property type="match status" value="1"/>
</dbReference>
<dbReference type="AlphaFoldDB" id="A0A1B9DMV8"/>
<keyword evidence="9" id="KW-0133">Cell shape</keyword>
<dbReference type="Pfam" id="PF00905">
    <property type="entry name" value="Transpeptidase"/>
    <property type="match status" value="1"/>
</dbReference>
<evidence type="ECO:0000256" key="5">
    <source>
        <dbReference type="ARBA" id="ARBA00022645"/>
    </source>
</evidence>
<dbReference type="Gene3D" id="3.30.1390.30">
    <property type="entry name" value="Penicillin-binding protein 2a, domain 3"/>
    <property type="match status" value="1"/>
</dbReference>
<reference evidence="17" key="2">
    <citation type="submission" date="2016-03" db="EMBL/GenBank/DDBJ databases">
        <authorList>
            <person name="Ploux O."/>
        </authorList>
    </citation>
    <scope>NUCLEOTIDE SEQUENCE</scope>
    <source>
        <strain evidence="17">NBRC 105008</strain>
    </source>
</reference>
<keyword evidence="6" id="KW-0645">Protease</keyword>
<feature type="region of interest" description="Disordered" evidence="14">
    <location>
        <begin position="619"/>
        <end position="646"/>
    </location>
</feature>
<evidence type="ECO:0000256" key="7">
    <source>
        <dbReference type="ARBA" id="ARBA00022692"/>
    </source>
</evidence>
<feature type="domain" description="Penicillin-binding protein transpeptidase" evidence="15">
    <location>
        <begin position="247"/>
        <end position="577"/>
    </location>
</feature>
<keyword evidence="5" id="KW-0121">Carboxypeptidase</keyword>
<dbReference type="GO" id="GO:0071972">
    <property type="term" value="F:peptidoglycan L,D-transpeptidase activity"/>
    <property type="evidence" value="ECO:0007669"/>
    <property type="project" value="TreeGrafter"/>
</dbReference>
<dbReference type="GO" id="GO:0006508">
    <property type="term" value="P:proteolysis"/>
    <property type="evidence" value="ECO:0007669"/>
    <property type="project" value="UniProtKB-KW"/>
</dbReference>
<dbReference type="PANTHER" id="PTHR30627:SF2">
    <property type="entry name" value="PEPTIDOGLYCAN D,D-TRANSPEPTIDASE MRDA"/>
    <property type="match status" value="1"/>
</dbReference>
<evidence type="ECO:0000256" key="12">
    <source>
        <dbReference type="ARBA" id="ARBA00023136"/>
    </source>
</evidence>
<dbReference type="Proteomes" id="UP000093226">
    <property type="component" value="Unassembled WGS sequence"/>
</dbReference>
<proteinExistence type="predicted"/>
<dbReference type="GO" id="GO:0071555">
    <property type="term" value="P:cell wall organization"/>
    <property type="evidence" value="ECO:0007669"/>
    <property type="project" value="UniProtKB-KW"/>
</dbReference>
<dbReference type="InterPro" id="IPR050515">
    <property type="entry name" value="Beta-lactam/transpept"/>
</dbReference>
<dbReference type="STRING" id="551990.SAMN05192550_0083"/>
<reference evidence="18 20" key="3">
    <citation type="submission" date="2016-10" db="EMBL/GenBank/DDBJ databases">
        <authorList>
            <person name="Varghese N."/>
            <person name="Submissions S."/>
        </authorList>
    </citation>
    <scope>NUCLEOTIDE SEQUENCE [LARGE SCALE GENOMIC DNA]</scope>
    <source>
        <strain evidence="18 20">Gm-149</strain>
    </source>
</reference>
<keyword evidence="7" id="KW-0812">Transmembrane</keyword>
<dbReference type="InterPro" id="IPR017790">
    <property type="entry name" value="Penicillin-binding_protein_2"/>
</dbReference>
<keyword evidence="13" id="KW-0961">Cell wall biogenesis/degradation</keyword>
<sequence length="646" mass="72743">MRKLLLPSIIIVAASLLLIRIFYLQVINDTFKLKSENNAIKIKYEYPERGYIYDRHGKLLVANQASYDIMVIPREIKNLDTLELCQLLDISKEEFLKKIAKAKVYSPRLPSVFLPQLNKSEYAAFQEKIRKFEGFYVQKRSLRDYEVDFGANIFGFITQVNDGIIKSNSYYKSGDLIGKQGVEQYYEDILRGVKGVKYFLKDKYNREIGSYKNGKYDTIAVQGEDINLTIDAEIQRYGEQLMINKRGGIVAIEPKTGEILALVTAPSYDPGILVGRQRSKNYTLLYNDSIAKPLYDRGLLAEYPPGSPFKILTGLVALQEGVIDENFTVFCRHGFSYARGRFMRCHCHGGALQLHRGIYESCNAYFGTAYMKTINKYVKPSYAVDVWSSHVKSFGLGQYMGYDLPTGRKGSIPTSKTYKRIYPNGGWRSTAIVSNSIGQGEVLATPIQLANMMATIANKGYYYTPHIIKKIKGEKIDPKFKIKHETTIDKKYFEPIISGLFDVYNLGTARGLKVDGIDICGKTGTAENFARIDGKKVQLEDHSIFVAFAPKDNPKIAIAVLVENGGFGATIAGPIASLMIEKYLRKKITRTDLEKRILEKSLRSEYAKLGGMAEASSIETTPKDSVSKYKEVKTNSAVDTTKKKIN</sequence>
<name>A0A1B9DMV8_9FLAO</name>
<evidence type="ECO:0000256" key="14">
    <source>
        <dbReference type="SAM" id="MobiDB-lite"/>
    </source>
</evidence>
<dbReference type="EMBL" id="LVEO01000019">
    <property type="protein sequence ID" value="OCB71048.1"/>
    <property type="molecule type" value="Genomic_DNA"/>
</dbReference>
<comment type="caution">
    <text evidence="17">The sequence shown here is derived from an EMBL/GenBank/DDBJ whole genome shotgun (WGS) entry which is preliminary data.</text>
</comment>
<dbReference type="SUPFAM" id="SSF56601">
    <property type="entry name" value="beta-lactamase/transpeptidase-like"/>
    <property type="match status" value="1"/>
</dbReference>
<evidence type="ECO:0000256" key="2">
    <source>
        <dbReference type="ARBA" id="ARBA00004236"/>
    </source>
</evidence>
<evidence type="ECO:0000259" key="16">
    <source>
        <dbReference type="Pfam" id="PF03717"/>
    </source>
</evidence>
<evidence type="ECO:0000256" key="11">
    <source>
        <dbReference type="ARBA" id="ARBA00022989"/>
    </source>
</evidence>
<dbReference type="Proteomes" id="UP000182367">
    <property type="component" value="Unassembled WGS sequence"/>
</dbReference>
<dbReference type="InterPro" id="IPR012338">
    <property type="entry name" value="Beta-lactam/transpept-like"/>
</dbReference>
<protein>
    <submittedName>
        <fullName evidence="17">Penicillin-binding protein 2</fullName>
    </submittedName>
</protein>
<feature type="compositionally biased region" description="Basic and acidic residues" evidence="14">
    <location>
        <begin position="621"/>
        <end position="633"/>
    </location>
</feature>
<keyword evidence="11" id="KW-1133">Transmembrane helix</keyword>
<dbReference type="Gene3D" id="3.90.1310.10">
    <property type="entry name" value="Penicillin-binding protein 2a (Domain 2)"/>
    <property type="match status" value="1"/>
</dbReference>
<dbReference type="InterPro" id="IPR001460">
    <property type="entry name" value="PCN-bd_Tpept"/>
</dbReference>
<evidence type="ECO:0000256" key="3">
    <source>
        <dbReference type="ARBA" id="ARBA00022475"/>
    </source>
</evidence>
<dbReference type="RefSeq" id="WP_066328638.1">
    <property type="nucleotide sequence ID" value="NZ_BJVF01000001.1"/>
</dbReference>
<evidence type="ECO:0000313" key="20">
    <source>
        <dbReference type="Proteomes" id="UP000182367"/>
    </source>
</evidence>
<keyword evidence="20" id="KW-1185">Reference proteome</keyword>
<keyword evidence="10" id="KW-0573">Peptidoglycan synthesis</keyword>
<dbReference type="OrthoDB" id="9766847at2"/>
<keyword evidence="3" id="KW-1003">Cell membrane</keyword>
<evidence type="ECO:0000256" key="6">
    <source>
        <dbReference type="ARBA" id="ARBA00022670"/>
    </source>
</evidence>
<dbReference type="PANTHER" id="PTHR30627">
    <property type="entry name" value="PEPTIDOGLYCAN D,D-TRANSPEPTIDASE"/>
    <property type="match status" value="1"/>
</dbReference>
<reference evidence="19" key="1">
    <citation type="submission" date="2016-03" db="EMBL/GenBank/DDBJ databases">
        <title>Draft genome sequence of Paenibacillus glacialis DSM 22343.</title>
        <authorList>
            <person name="Shin S.-K."/>
            <person name="Yi H."/>
        </authorList>
    </citation>
    <scope>NUCLEOTIDE SEQUENCE [LARGE SCALE GENOMIC DNA]</scope>
    <source>
        <strain evidence="19">NBRC 105008</strain>
    </source>
</reference>
<gene>
    <name evidence="17" type="ORF">FBGL_11405</name>
    <name evidence="18" type="ORF">SAMN05192550_0083</name>
</gene>
<dbReference type="GO" id="GO:0005886">
    <property type="term" value="C:plasma membrane"/>
    <property type="evidence" value="ECO:0007669"/>
    <property type="project" value="UniProtKB-SubCell"/>
</dbReference>